<keyword evidence="2" id="KW-1185">Reference proteome</keyword>
<comment type="caution">
    <text evidence="1">The sequence shown here is derived from an EMBL/GenBank/DDBJ whole genome shotgun (WGS) entry which is preliminary data.</text>
</comment>
<evidence type="ECO:0000313" key="2">
    <source>
        <dbReference type="Proteomes" id="UP001597440"/>
    </source>
</evidence>
<protein>
    <submittedName>
        <fullName evidence="1">Uncharacterized protein</fullName>
    </submittedName>
</protein>
<dbReference type="Proteomes" id="UP001597440">
    <property type="component" value="Unassembled WGS sequence"/>
</dbReference>
<sequence>MIIILLGFLAYVQSNRTGRIFLFQDAVDLRLSVCYATDNEDSDSGSAMVKLRLELLFLSPQYKGICVEEIGFLRRKEVRLRQFNRLFFTGASTEARTRELFIVVDATRLAEIRLNGLELHIGGYLLSPELSKHAIYQKFIVFERPAILDNEEEKYLA</sequence>
<accession>A0ABW5KYW1</accession>
<organism evidence="1 2">
    <name type="scientific">Sphingobacterium tabacisoli</name>
    <dbReference type="NCBI Taxonomy" id="2044855"/>
    <lineage>
        <taxon>Bacteria</taxon>
        <taxon>Pseudomonadati</taxon>
        <taxon>Bacteroidota</taxon>
        <taxon>Sphingobacteriia</taxon>
        <taxon>Sphingobacteriales</taxon>
        <taxon>Sphingobacteriaceae</taxon>
        <taxon>Sphingobacterium</taxon>
    </lineage>
</organism>
<gene>
    <name evidence="1" type="ORF">ACFSQW_07000</name>
</gene>
<proteinExistence type="predicted"/>
<name>A0ABW5KYW1_9SPHI</name>
<evidence type="ECO:0000313" key="1">
    <source>
        <dbReference type="EMBL" id="MFD2554129.1"/>
    </source>
</evidence>
<reference evidence="2" key="1">
    <citation type="journal article" date="2019" name="Int. J. Syst. Evol. Microbiol.">
        <title>The Global Catalogue of Microorganisms (GCM) 10K type strain sequencing project: providing services to taxonomists for standard genome sequencing and annotation.</title>
        <authorList>
            <consortium name="The Broad Institute Genomics Platform"/>
            <consortium name="The Broad Institute Genome Sequencing Center for Infectious Disease"/>
            <person name="Wu L."/>
            <person name="Ma J."/>
        </authorList>
    </citation>
    <scope>NUCLEOTIDE SEQUENCE [LARGE SCALE GENOMIC DNA]</scope>
    <source>
        <strain evidence="2">KCTC 52298</strain>
    </source>
</reference>
<dbReference type="EMBL" id="JBHULD010000008">
    <property type="protein sequence ID" value="MFD2554129.1"/>
    <property type="molecule type" value="Genomic_DNA"/>
</dbReference>